<name>A0A2S9JD37_9SPHI</name>
<evidence type="ECO:0000256" key="4">
    <source>
        <dbReference type="ARBA" id="ARBA00023136"/>
    </source>
</evidence>
<evidence type="ECO:0000259" key="6">
    <source>
        <dbReference type="Pfam" id="PF07980"/>
    </source>
</evidence>
<dbReference type="InterPro" id="IPR011990">
    <property type="entry name" value="TPR-like_helical_dom_sf"/>
</dbReference>
<comment type="caution">
    <text evidence="8">The sequence shown here is derived from an EMBL/GenBank/DDBJ whole genome shotgun (WGS) entry which is preliminary data.</text>
</comment>
<proteinExistence type="inferred from homology"/>
<dbReference type="PROSITE" id="PS51257">
    <property type="entry name" value="PROKAR_LIPOPROTEIN"/>
    <property type="match status" value="1"/>
</dbReference>
<dbReference type="EMBL" id="PVBS01000006">
    <property type="protein sequence ID" value="PRD50779.1"/>
    <property type="molecule type" value="Genomic_DNA"/>
</dbReference>
<gene>
    <name evidence="8" type="ORF">C5749_18980</name>
</gene>
<evidence type="ECO:0000256" key="3">
    <source>
        <dbReference type="ARBA" id="ARBA00022729"/>
    </source>
</evidence>
<dbReference type="Gene3D" id="1.25.40.390">
    <property type="match status" value="1"/>
</dbReference>
<dbReference type="SUPFAM" id="SSF48452">
    <property type="entry name" value="TPR-like"/>
    <property type="match status" value="1"/>
</dbReference>
<evidence type="ECO:0000313" key="9">
    <source>
        <dbReference type="Proteomes" id="UP000238642"/>
    </source>
</evidence>
<dbReference type="Pfam" id="PF14322">
    <property type="entry name" value="SusD-like_3"/>
    <property type="match status" value="1"/>
</dbReference>
<evidence type="ECO:0000313" key="8">
    <source>
        <dbReference type="EMBL" id="PRD50779.1"/>
    </source>
</evidence>
<accession>A0A2S9JD37</accession>
<dbReference type="AlphaFoldDB" id="A0A2S9JD37"/>
<keyword evidence="4" id="KW-0472">Membrane</keyword>
<protein>
    <submittedName>
        <fullName evidence="8">RagB/SusD family nutrient uptake outer membrane protein</fullName>
    </submittedName>
</protein>
<organism evidence="8 9">
    <name type="scientific">Sphingobacterium gobiense</name>
    <dbReference type="NCBI Taxonomy" id="1382456"/>
    <lineage>
        <taxon>Bacteria</taxon>
        <taxon>Pseudomonadati</taxon>
        <taxon>Bacteroidota</taxon>
        <taxon>Sphingobacteriia</taxon>
        <taxon>Sphingobacteriales</taxon>
        <taxon>Sphingobacteriaceae</taxon>
        <taxon>Sphingobacterium</taxon>
    </lineage>
</organism>
<keyword evidence="5" id="KW-0998">Cell outer membrane</keyword>
<comment type="similarity">
    <text evidence="2">Belongs to the SusD family.</text>
</comment>
<feature type="domain" description="SusD-like N-terminal" evidence="7">
    <location>
        <begin position="22"/>
        <end position="186"/>
    </location>
</feature>
<evidence type="ECO:0000256" key="5">
    <source>
        <dbReference type="ARBA" id="ARBA00023237"/>
    </source>
</evidence>
<dbReference type="InterPro" id="IPR012944">
    <property type="entry name" value="SusD_RagB_dom"/>
</dbReference>
<reference evidence="8 9" key="1">
    <citation type="submission" date="2018-02" db="EMBL/GenBank/DDBJ databases">
        <title>The draft genome of Sphingobacterium gobiense H7.</title>
        <authorList>
            <person name="Li L."/>
            <person name="Liu L."/>
            <person name="Zhang X."/>
            <person name="Wang T."/>
            <person name="Liang L."/>
        </authorList>
    </citation>
    <scope>NUCLEOTIDE SEQUENCE [LARGE SCALE GENOMIC DNA]</scope>
    <source>
        <strain evidence="8 9">ACCC 05757</strain>
    </source>
</reference>
<dbReference type="Proteomes" id="UP000238642">
    <property type="component" value="Unassembled WGS sequence"/>
</dbReference>
<keyword evidence="9" id="KW-1185">Reference proteome</keyword>
<dbReference type="GO" id="GO:0009279">
    <property type="term" value="C:cell outer membrane"/>
    <property type="evidence" value="ECO:0007669"/>
    <property type="project" value="UniProtKB-SubCell"/>
</dbReference>
<evidence type="ECO:0000259" key="7">
    <source>
        <dbReference type="Pfam" id="PF14322"/>
    </source>
</evidence>
<dbReference type="OrthoDB" id="5694214at2"/>
<keyword evidence="3" id="KW-0732">Signal</keyword>
<dbReference type="InterPro" id="IPR033985">
    <property type="entry name" value="SusD-like_N"/>
</dbReference>
<comment type="subcellular location">
    <subcellularLocation>
        <location evidence="1">Cell outer membrane</location>
    </subcellularLocation>
</comment>
<feature type="domain" description="RagB/SusD" evidence="6">
    <location>
        <begin position="298"/>
        <end position="588"/>
    </location>
</feature>
<sequence length="605" mass="68730">MKITAKILLVIGVLVFSACEKFLDRPPLTSENDDTAWDSEEKLRLYANKFYTSFFTGYNSGPSTAGAPLVGFTNSDDMVVWGNQPNFTRAVPNSGIWSYTAIRSLNLMLDRIETRMNTILEEEDKAHWIGIGRFFRGFEYSDLVRSYGDVPYYDYVVSDVDPDDLYKPRTPRNEVMNAVYDDWRYALDNVRLTDGDRALTVDRYVVAGFVSRLALYEGTWQKYYYNNNEQAKKFLELAIEAAQMVMASGRYNIVTDYKSLFASEELRGNQDMVLYRNYDAAVGVTHSIASYGNLAESTNNGPSTDLIKAYLCTDGRPWQDSDLNDADDFHLDNLIKTRDSRFEATFYSKPEPLNRGALYYITKFLPRAVEKLVKEDGGSMPAAYTGSRNETDAPVLRYAEILLNWIEAKAELAEIGGTPVTQNEIDRSINKIRDRPLAPEAEAKGVQKTAHLQLGAISSDPDRDQDVSPLLWEIRRERRIEFAFETSRLLDLRRWGKVEYMDNDLNSDLLSGGWVNFPEQLPAQLSGGNIDLLAVMDLDGNEIIYNGANGDEMVGFYRRTSNGARLPFLNQPNINPYLTPIGRTQIDEYAIRGYVLRQTEGWPEN</sequence>
<dbReference type="Pfam" id="PF07980">
    <property type="entry name" value="SusD_RagB"/>
    <property type="match status" value="1"/>
</dbReference>
<evidence type="ECO:0000256" key="1">
    <source>
        <dbReference type="ARBA" id="ARBA00004442"/>
    </source>
</evidence>
<evidence type="ECO:0000256" key="2">
    <source>
        <dbReference type="ARBA" id="ARBA00006275"/>
    </source>
</evidence>
<dbReference type="RefSeq" id="WP_105727800.1">
    <property type="nucleotide sequence ID" value="NZ_PVBS01000006.1"/>
</dbReference>